<dbReference type="EMBL" id="UZWE01000079">
    <property type="protein sequence ID" value="VDS10774.1"/>
    <property type="molecule type" value="Genomic_DNA"/>
</dbReference>
<keyword evidence="2" id="KW-1185">Reference proteome</keyword>
<dbReference type="Proteomes" id="UP000270743">
    <property type="component" value="Unassembled WGS sequence"/>
</dbReference>
<evidence type="ECO:0000313" key="1">
    <source>
        <dbReference type="EMBL" id="VDS10774.1"/>
    </source>
</evidence>
<reference evidence="1 2" key="1">
    <citation type="submission" date="2018-12" db="EMBL/GenBank/DDBJ databases">
        <authorList>
            <person name="Criscuolo A."/>
        </authorList>
    </citation>
    <scope>NUCLEOTIDE SEQUENCE [LARGE SCALE GENOMIC DNA]</scope>
    <source>
        <strain evidence="1">ACIP1116241</strain>
    </source>
</reference>
<organism evidence="1 2">
    <name type="scientific">Paracoccus haematequi</name>
    <dbReference type="NCBI Taxonomy" id="2491866"/>
    <lineage>
        <taxon>Bacteria</taxon>
        <taxon>Pseudomonadati</taxon>
        <taxon>Pseudomonadota</taxon>
        <taxon>Alphaproteobacteria</taxon>
        <taxon>Rhodobacterales</taxon>
        <taxon>Paracoccaceae</taxon>
        <taxon>Paracoccus</taxon>
    </lineage>
</organism>
<accession>A0A447ITD5</accession>
<protein>
    <submittedName>
        <fullName evidence="1">Uncharacterized protein</fullName>
    </submittedName>
</protein>
<proteinExistence type="predicted"/>
<gene>
    <name evidence="1" type="ORF">PARHAE_03993</name>
</gene>
<sequence length="85" mass="8799">MNLQDKRDLFLAGALVADRALAAADLPAVGVGQAAFLKNILFETGASVQSPALPARARGFFGAESMLPLGFPPARPCRGAMRSTA</sequence>
<dbReference type="AlphaFoldDB" id="A0A447ITD5"/>
<evidence type="ECO:0000313" key="2">
    <source>
        <dbReference type="Proteomes" id="UP000270743"/>
    </source>
</evidence>
<name>A0A447ITD5_9RHOB</name>
<dbReference type="RefSeq" id="WP_126156309.1">
    <property type="nucleotide sequence ID" value="NZ_UZWE01000079.1"/>
</dbReference>